<dbReference type="SMART" id="SM00702">
    <property type="entry name" value="P4Hc"/>
    <property type="match status" value="1"/>
</dbReference>
<comment type="caution">
    <text evidence="8">The sequence shown here is derived from an EMBL/GenBank/DDBJ whole genome shotgun (WGS) entry which is preliminary data.</text>
</comment>
<dbReference type="InterPro" id="IPR005123">
    <property type="entry name" value="Oxoglu/Fe-dep_dioxygenase_dom"/>
</dbReference>
<dbReference type="PROSITE" id="PS51471">
    <property type="entry name" value="FE2OG_OXY"/>
    <property type="match status" value="1"/>
</dbReference>
<evidence type="ECO:0000256" key="5">
    <source>
        <dbReference type="ARBA" id="ARBA00023002"/>
    </source>
</evidence>
<keyword evidence="6" id="KW-0408">Iron</keyword>
<evidence type="ECO:0000259" key="7">
    <source>
        <dbReference type="PROSITE" id="PS51471"/>
    </source>
</evidence>
<dbReference type="Gene3D" id="2.60.120.620">
    <property type="entry name" value="q2cbj1_9rhob like domain"/>
    <property type="match status" value="1"/>
</dbReference>
<reference evidence="8" key="1">
    <citation type="submission" date="2024-01" db="EMBL/GenBank/DDBJ databases">
        <title>First draft genome sequence data of TA4-1, the type strain of Gram-positive actinobacterium Streptomyces chiangmaiensis.</title>
        <authorList>
            <person name="Yasawong M."/>
            <person name="Nantapong N."/>
        </authorList>
    </citation>
    <scope>NUCLEOTIDE SEQUENCE</scope>
    <source>
        <strain evidence="8">TA4-1</strain>
    </source>
</reference>
<evidence type="ECO:0000256" key="1">
    <source>
        <dbReference type="ARBA" id="ARBA00001961"/>
    </source>
</evidence>
<keyword evidence="3" id="KW-0847">Vitamin C</keyword>
<name>A0ABU7FT08_9ACTN</name>
<evidence type="ECO:0000256" key="6">
    <source>
        <dbReference type="ARBA" id="ARBA00023004"/>
    </source>
</evidence>
<dbReference type="PANTHER" id="PTHR33099:SF7">
    <property type="entry name" value="MYND-TYPE DOMAIN-CONTAINING PROTEIN"/>
    <property type="match status" value="1"/>
</dbReference>
<dbReference type="InterPro" id="IPR006620">
    <property type="entry name" value="Pro_4_hyd_alph"/>
</dbReference>
<evidence type="ECO:0000313" key="8">
    <source>
        <dbReference type="EMBL" id="MED7827204.1"/>
    </source>
</evidence>
<organism evidence="8 9">
    <name type="scientific">Streptomyces chiangmaiensis</name>
    <dbReference type="NCBI Taxonomy" id="766497"/>
    <lineage>
        <taxon>Bacteria</taxon>
        <taxon>Bacillati</taxon>
        <taxon>Actinomycetota</taxon>
        <taxon>Actinomycetes</taxon>
        <taxon>Kitasatosporales</taxon>
        <taxon>Streptomycetaceae</taxon>
        <taxon>Streptomyces</taxon>
    </lineage>
</organism>
<evidence type="ECO:0000313" key="9">
    <source>
        <dbReference type="Proteomes" id="UP001333996"/>
    </source>
</evidence>
<keyword evidence="9" id="KW-1185">Reference proteome</keyword>
<dbReference type="EMBL" id="JAYWVC010000212">
    <property type="protein sequence ID" value="MED7827204.1"/>
    <property type="molecule type" value="Genomic_DNA"/>
</dbReference>
<comment type="cofactor">
    <cofactor evidence="1">
        <name>L-ascorbate</name>
        <dbReference type="ChEBI" id="CHEBI:38290"/>
    </cofactor>
</comment>
<dbReference type="PANTHER" id="PTHR33099">
    <property type="entry name" value="FE2OG DIOXYGENASE DOMAIN-CONTAINING PROTEIN"/>
    <property type="match status" value="1"/>
</dbReference>
<keyword evidence="5" id="KW-0560">Oxidoreductase</keyword>
<keyword evidence="2" id="KW-0479">Metal-binding</keyword>
<sequence>MAGSARERLAELLGGSKQARAFSAQLKAPAHMLGLEVAGVGPVSLPLRAPQAKKLIAVARPALFGRGEETLSDTSVRDTWQIAPDQITLAGPSWSALLSSALEHFRDELGLPTTARLRAEPHALLVYGKGQFFLPHQDSEKDDAMVGTLVLSLPSAHTGGELVIEHAGQRSTHRASKTELTLVAFYADCRHEVTPVRSGYRATLTFNLLAEPGVLAQETGPLTELVHCLDQHFSTPVRQRYATRDLDPPNRLVYLLDHEYTQRGLSWERLKGTDAERAALLRAAAGQAGCESVLALAEVKQTWDAYPAGDAPWDDYYGYNEEDEDEDPATDDDYVVQDLIDDEITLDWWSGPDGTGGEPISLSVHDYEACVSTPSSDLTPYESQYEGYMGNYGNTLDRWYRRAAVVVWPRERAFAARGEAGGRWALEKLRDRIEQGDLDGARTAAQSLAPFWKHTGARPELLDCALHVAAGLGAAESAAMLLEPFHVGALGPDHAGALAAAAERYGTAWLRQVVDGWFDPRYRYEPHRYEWTEGLPDLCTALRSSSPGTAMARLLCAGAWTALAGDLQLWSTTGPAETRRSRLEELSLPLQRLLQAAGQEQRAEILAVLRAQADTVLECLIPMLRHAAQTLPTDTRRAAGLDALARDCADRLRAITARQPRAADDWSIAWTGCGCGLCATLETFLASRSRRVLEWPLAKDGRRHVHTKIDSAELSVRHQTRRQGRPYTLVLTKTEQLFTREQTARRRADADLTWLASAWNASPAGPC</sequence>
<gene>
    <name evidence="8" type="ORF">VXC91_36165</name>
</gene>
<dbReference type="RefSeq" id="WP_329511587.1">
    <property type="nucleotide sequence ID" value="NZ_BAAAYZ010000038.1"/>
</dbReference>
<evidence type="ECO:0000256" key="3">
    <source>
        <dbReference type="ARBA" id="ARBA00022896"/>
    </source>
</evidence>
<proteinExistence type="predicted"/>
<dbReference type="InterPro" id="IPR044862">
    <property type="entry name" value="Pro_4_hyd_alph_FE2OG_OXY"/>
</dbReference>
<evidence type="ECO:0000256" key="4">
    <source>
        <dbReference type="ARBA" id="ARBA00022964"/>
    </source>
</evidence>
<keyword evidence="4" id="KW-0223">Dioxygenase</keyword>
<dbReference type="Pfam" id="PF13640">
    <property type="entry name" value="2OG-FeII_Oxy_3"/>
    <property type="match status" value="1"/>
</dbReference>
<dbReference type="Proteomes" id="UP001333996">
    <property type="component" value="Unassembled WGS sequence"/>
</dbReference>
<accession>A0ABU7FT08</accession>
<protein>
    <submittedName>
        <fullName evidence="8">2OG-Fe(II) oxygenase</fullName>
    </submittedName>
</protein>
<evidence type="ECO:0000256" key="2">
    <source>
        <dbReference type="ARBA" id="ARBA00022723"/>
    </source>
</evidence>
<feature type="domain" description="Fe2OG dioxygenase" evidence="7">
    <location>
        <begin position="118"/>
        <end position="212"/>
    </location>
</feature>